<dbReference type="Proteomes" id="UP000019486">
    <property type="component" value="Unassembled WGS sequence"/>
</dbReference>
<reference evidence="1 2" key="1">
    <citation type="submission" date="2013-08" db="EMBL/GenBank/DDBJ databases">
        <title>The genome sequence of Skermanella stibiiresistens.</title>
        <authorList>
            <person name="Zhu W."/>
            <person name="Wang G."/>
        </authorList>
    </citation>
    <scope>NUCLEOTIDE SEQUENCE [LARGE SCALE GENOMIC DNA]</scope>
    <source>
        <strain evidence="1 2">SB22</strain>
    </source>
</reference>
<dbReference type="STRING" id="1385369.N825_35955"/>
<evidence type="ECO:0000313" key="1">
    <source>
        <dbReference type="EMBL" id="EWY35767.1"/>
    </source>
</evidence>
<comment type="caution">
    <text evidence="1">The sequence shown here is derived from an EMBL/GenBank/DDBJ whole genome shotgun (WGS) entry which is preliminary data.</text>
</comment>
<dbReference type="AlphaFoldDB" id="W9GTK8"/>
<organism evidence="1 2">
    <name type="scientific">Skermanella stibiiresistens SB22</name>
    <dbReference type="NCBI Taxonomy" id="1385369"/>
    <lineage>
        <taxon>Bacteria</taxon>
        <taxon>Pseudomonadati</taxon>
        <taxon>Pseudomonadota</taxon>
        <taxon>Alphaproteobacteria</taxon>
        <taxon>Rhodospirillales</taxon>
        <taxon>Azospirillaceae</taxon>
        <taxon>Skermanella</taxon>
    </lineage>
</organism>
<gene>
    <name evidence="1" type="ORF">N825_35955</name>
</gene>
<sequence length="92" mass="10183">MDEVLTDLAAMEADGTKPARSAPKPALPGAALRKEIMAIWCLCFFGMRWRAIGQLCDIPFNTLFSLFDRWTRLWTVASPARPPAPHLAAALQ</sequence>
<protein>
    <submittedName>
        <fullName evidence="1">Uncharacterized protein</fullName>
    </submittedName>
</protein>
<evidence type="ECO:0000313" key="2">
    <source>
        <dbReference type="Proteomes" id="UP000019486"/>
    </source>
</evidence>
<dbReference type="OrthoDB" id="7303262at2"/>
<keyword evidence="2" id="KW-1185">Reference proteome</keyword>
<dbReference type="EMBL" id="AVFL01000072">
    <property type="protein sequence ID" value="EWY35767.1"/>
    <property type="molecule type" value="Genomic_DNA"/>
</dbReference>
<dbReference type="RefSeq" id="WP_037462071.1">
    <property type="nucleotide sequence ID" value="NZ_AVFL01000072.1"/>
</dbReference>
<proteinExistence type="predicted"/>
<accession>W9GTK8</accession>
<name>W9GTK8_9PROT</name>